<proteinExistence type="predicted"/>
<comment type="caution">
    <text evidence="2">The sequence shown here is derived from an EMBL/GenBank/DDBJ whole genome shotgun (WGS) entry which is preliminary data.</text>
</comment>
<name>A0AAE8ME80_9HYPO</name>
<dbReference type="AlphaFoldDB" id="A0AAE8ME80"/>
<feature type="region of interest" description="Disordered" evidence="1">
    <location>
        <begin position="179"/>
        <end position="212"/>
    </location>
</feature>
<evidence type="ECO:0000313" key="3">
    <source>
        <dbReference type="Proteomes" id="UP001187734"/>
    </source>
</evidence>
<sequence>MSLRAAPQKVASKALSRSPRLECQFLRHQPRFPTTCAFSSTPTNRRAKIPSPRDFVGPGEKPAKMVVTLTTPEQSAEMEKKLRAQSAKLAATRESQLREARQRRADRMMEEKRRKNETEEITKAELTKEEREKKEKEDYQRRYKQLERNWIKFMVGMPVFLVMSYDLFQRLVMKREQKVPPWKQAKLNKEKEEREKLKREKLTQEGEQVLEG</sequence>
<dbReference type="Proteomes" id="UP001187734">
    <property type="component" value="Unassembled WGS sequence"/>
</dbReference>
<reference evidence="2" key="1">
    <citation type="submission" date="2018-03" db="EMBL/GenBank/DDBJ databases">
        <authorList>
            <person name="Guldener U."/>
        </authorList>
    </citation>
    <scope>NUCLEOTIDE SEQUENCE</scope>
</reference>
<feature type="region of interest" description="Disordered" evidence="1">
    <location>
        <begin position="36"/>
        <end position="61"/>
    </location>
</feature>
<evidence type="ECO:0000313" key="2">
    <source>
        <dbReference type="EMBL" id="SPJ81927.1"/>
    </source>
</evidence>
<keyword evidence="3" id="KW-1185">Reference proteome</keyword>
<gene>
    <name evidence="2" type="ORF">FTOL_09332</name>
</gene>
<organism evidence="2 3">
    <name type="scientific">Fusarium torulosum</name>
    <dbReference type="NCBI Taxonomy" id="33205"/>
    <lineage>
        <taxon>Eukaryota</taxon>
        <taxon>Fungi</taxon>
        <taxon>Dikarya</taxon>
        <taxon>Ascomycota</taxon>
        <taxon>Pezizomycotina</taxon>
        <taxon>Sordariomycetes</taxon>
        <taxon>Hypocreomycetidae</taxon>
        <taxon>Hypocreales</taxon>
        <taxon>Nectriaceae</taxon>
        <taxon>Fusarium</taxon>
    </lineage>
</organism>
<feature type="compositionally biased region" description="Basic and acidic residues" evidence="1">
    <location>
        <begin position="187"/>
        <end position="204"/>
    </location>
</feature>
<feature type="compositionally biased region" description="Basic and acidic residues" evidence="1">
    <location>
        <begin position="95"/>
        <end position="136"/>
    </location>
</feature>
<feature type="region of interest" description="Disordered" evidence="1">
    <location>
        <begin position="89"/>
        <end position="136"/>
    </location>
</feature>
<protein>
    <submittedName>
        <fullName evidence="2">Uncharacterized protein</fullName>
    </submittedName>
</protein>
<accession>A0AAE8ME80</accession>
<evidence type="ECO:0000256" key="1">
    <source>
        <dbReference type="SAM" id="MobiDB-lite"/>
    </source>
</evidence>
<dbReference type="EMBL" id="ONZP01000340">
    <property type="protein sequence ID" value="SPJ81927.1"/>
    <property type="molecule type" value="Genomic_DNA"/>
</dbReference>